<dbReference type="PANTHER" id="PTHR47725">
    <property type="entry name" value="OS03G0364000 PROTEIN"/>
    <property type="match status" value="1"/>
</dbReference>
<gene>
    <name evidence="2" type="ORF">OSTQU699_LOCUS7136</name>
</gene>
<accession>A0A8S1JDP7</accession>
<dbReference type="PROSITE" id="PS50053">
    <property type="entry name" value="UBIQUITIN_2"/>
    <property type="match status" value="1"/>
</dbReference>
<organism evidence="2 3">
    <name type="scientific">Ostreobium quekettii</name>
    <dbReference type="NCBI Taxonomy" id="121088"/>
    <lineage>
        <taxon>Eukaryota</taxon>
        <taxon>Viridiplantae</taxon>
        <taxon>Chlorophyta</taxon>
        <taxon>core chlorophytes</taxon>
        <taxon>Ulvophyceae</taxon>
        <taxon>TCBD clade</taxon>
        <taxon>Bryopsidales</taxon>
        <taxon>Ostreobineae</taxon>
        <taxon>Ostreobiaceae</taxon>
        <taxon>Ostreobium</taxon>
    </lineage>
</organism>
<feature type="domain" description="Ubiquitin-like" evidence="1">
    <location>
        <begin position="9"/>
        <end position="85"/>
    </location>
</feature>
<keyword evidence="3" id="KW-1185">Reference proteome</keyword>
<dbReference type="AlphaFoldDB" id="A0A8S1JDP7"/>
<dbReference type="Proteomes" id="UP000708148">
    <property type="component" value="Unassembled WGS sequence"/>
</dbReference>
<evidence type="ECO:0000313" key="3">
    <source>
        <dbReference type="Proteomes" id="UP000708148"/>
    </source>
</evidence>
<comment type="caution">
    <text evidence="2">The sequence shown here is derived from an EMBL/GenBank/DDBJ whole genome shotgun (WGS) entry which is preliminary data.</text>
</comment>
<dbReference type="Gene3D" id="3.10.20.90">
    <property type="entry name" value="Phosphatidylinositol 3-kinase Catalytic Subunit, Chain A, domain 1"/>
    <property type="match status" value="1"/>
</dbReference>
<sequence>MASSGPRYVRVKRQKTTYFLDVEPSLTVLEVKQKLQEHCEQAPECQQLMKKRNIGWVALEDAKRLEELDIEDESVIALCYVQEDGNFEDVDITPYNRDVESNNAA</sequence>
<dbReference type="SUPFAM" id="SSF54236">
    <property type="entry name" value="Ubiquitin-like"/>
    <property type="match status" value="1"/>
</dbReference>
<dbReference type="InterPro" id="IPR000626">
    <property type="entry name" value="Ubiquitin-like_dom"/>
</dbReference>
<proteinExistence type="predicted"/>
<protein>
    <recommendedName>
        <fullName evidence="1">Ubiquitin-like domain-containing protein</fullName>
    </recommendedName>
</protein>
<evidence type="ECO:0000313" key="2">
    <source>
        <dbReference type="EMBL" id="CAD7701779.1"/>
    </source>
</evidence>
<dbReference type="InterPro" id="IPR029071">
    <property type="entry name" value="Ubiquitin-like_domsf"/>
</dbReference>
<reference evidence="2" key="1">
    <citation type="submission" date="2020-12" db="EMBL/GenBank/DDBJ databases">
        <authorList>
            <person name="Iha C."/>
        </authorList>
    </citation>
    <scope>NUCLEOTIDE SEQUENCE</scope>
</reference>
<dbReference type="OrthoDB" id="428577at2759"/>
<evidence type="ECO:0000259" key="1">
    <source>
        <dbReference type="PROSITE" id="PS50053"/>
    </source>
</evidence>
<dbReference type="PANTHER" id="PTHR47725:SF2">
    <property type="entry name" value="UBIQUITIN-LIKE DOMAIN-CONTAINING PROTEIN"/>
    <property type="match status" value="1"/>
</dbReference>
<dbReference type="SMART" id="SM00213">
    <property type="entry name" value="UBQ"/>
    <property type="match status" value="1"/>
</dbReference>
<dbReference type="EMBL" id="CAJHUC010001631">
    <property type="protein sequence ID" value="CAD7701779.1"/>
    <property type="molecule type" value="Genomic_DNA"/>
</dbReference>
<dbReference type="Pfam" id="PF00240">
    <property type="entry name" value="ubiquitin"/>
    <property type="match status" value="1"/>
</dbReference>
<dbReference type="CDD" id="cd17039">
    <property type="entry name" value="Ubl_ubiquitin_like"/>
    <property type="match status" value="1"/>
</dbReference>
<name>A0A8S1JDP7_9CHLO</name>